<dbReference type="KEGG" id="ovi:T265_12350"/>
<name>A0A074ZSE2_OPIVI</name>
<reference evidence="2 3" key="1">
    <citation type="submission" date="2013-11" db="EMBL/GenBank/DDBJ databases">
        <title>Opisthorchis viverrini - life in the bile duct.</title>
        <authorList>
            <person name="Young N.D."/>
            <person name="Nagarajan N."/>
            <person name="Lin S.J."/>
            <person name="Korhonen P.K."/>
            <person name="Jex A.R."/>
            <person name="Hall R.S."/>
            <person name="Safavi-Hemami H."/>
            <person name="Kaewkong W."/>
            <person name="Bertrand D."/>
            <person name="Gao S."/>
            <person name="Seet Q."/>
            <person name="Wongkham S."/>
            <person name="Teh B.T."/>
            <person name="Wongkham C."/>
            <person name="Intapan P.M."/>
            <person name="Maleewong W."/>
            <person name="Yang X."/>
            <person name="Hu M."/>
            <person name="Wang Z."/>
            <person name="Hofmann A."/>
            <person name="Sternberg P.W."/>
            <person name="Tan P."/>
            <person name="Wang J."/>
            <person name="Gasser R.B."/>
        </authorList>
    </citation>
    <scope>NUCLEOTIDE SEQUENCE [LARGE SCALE GENOMIC DNA]</scope>
</reference>
<feature type="compositionally biased region" description="Basic and acidic residues" evidence="1">
    <location>
        <begin position="1"/>
        <end position="11"/>
    </location>
</feature>
<accession>A0A074ZSE2</accession>
<keyword evidence="3" id="KW-1185">Reference proteome</keyword>
<dbReference type="GeneID" id="20326518"/>
<feature type="region of interest" description="Disordered" evidence="1">
    <location>
        <begin position="48"/>
        <end position="120"/>
    </location>
</feature>
<gene>
    <name evidence="2" type="ORF">T265_12350</name>
</gene>
<evidence type="ECO:0000313" key="2">
    <source>
        <dbReference type="EMBL" id="KER18179.1"/>
    </source>
</evidence>
<dbReference type="Proteomes" id="UP000054324">
    <property type="component" value="Unassembled WGS sequence"/>
</dbReference>
<feature type="compositionally biased region" description="Basic and acidic residues" evidence="1">
    <location>
        <begin position="59"/>
        <end position="68"/>
    </location>
</feature>
<protein>
    <submittedName>
        <fullName evidence="2">Uncharacterized protein</fullName>
    </submittedName>
</protein>
<dbReference type="CTD" id="20326518"/>
<evidence type="ECO:0000313" key="3">
    <source>
        <dbReference type="Proteomes" id="UP000054324"/>
    </source>
</evidence>
<evidence type="ECO:0000256" key="1">
    <source>
        <dbReference type="SAM" id="MobiDB-lite"/>
    </source>
</evidence>
<feature type="compositionally biased region" description="Polar residues" evidence="1">
    <location>
        <begin position="69"/>
        <end position="92"/>
    </location>
</feature>
<dbReference type="AlphaFoldDB" id="A0A074ZSE2"/>
<feature type="region of interest" description="Disordered" evidence="1">
    <location>
        <begin position="1"/>
        <end position="25"/>
    </location>
</feature>
<organism evidence="2 3">
    <name type="scientific">Opisthorchis viverrini</name>
    <name type="common">Southeast Asian liver fluke</name>
    <dbReference type="NCBI Taxonomy" id="6198"/>
    <lineage>
        <taxon>Eukaryota</taxon>
        <taxon>Metazoa</taxon>
        <taxon>Spiralia</taxon>
        <taxon>Lophotrochozoa</taxon>
        <taxon>Platyhelminthes</taxon>
        <taxon>Trematoda</taxon>
        <taxon>Digenea</taxon>
        <taxon>Opisthorchiida</taxon>
        <taxon>Opisthorchiata</taxon>
        <taxon>Opisthorchiidae</taxon>
        <taxon>Opisthorchis</taxon>
    </lineage>
</organism>
<sequence length="120" mass="13817">MSHQEARRTNDLRPQYPEIAVDNHRVPKATQNIQTTLEKLTAQRLTQINRSDNPHQLTRPREPTHTWDETTLSNRINQHNLTGNGDKLTQTDLAYRHTNGRDANETTCHAKGRQPNQSCT</sequence>
<dbReference type="RefSeq" id="XP_009178074.1">
    <property type="nucleotide sequence ID" value="XM_009179810.1"/>
</dbReference>
<proteinExistence type="predicted"/>
<dbReference type="EMBL" id="KL607421">
    <property type="protein sequence ID" value="KER18179.1"/>
    <property type="molecule type" value="Genomic_DNA"/>
</dbReference>